<organism evidence="1 2">
    <name type="scientific">Mucilaginibacter yixingensis</name>
    <dbReference type="NCBI Taxonomy" id="1295612"/>
    <lineage>
        <taxon>Bacteria</taxon>
        <taxon>Pseudomonadati</taxon>
        <taxon>Bacteroidota</taxon>
        <taxon>Sphingobacteriia</taxon>
        <taxon>Sphingobacteriales</taxon>
        <taxon>Sphingobacteriaceae</taxon>
        <taxon>Mucilaginibacter</taxon>
    </lineage>
</organism>
<dbReference type="OrthoDB" id="797391at2"/>
<keyword evidence="2" id="KW-1185">Reference proteome</keyword>
<reference evidence="1 2" key="1">
    <citation type="submission" date="2018-04" db="EMBL/GenBank/DDBJ databases">
        <title>Genomic Encyclopedia of Archaeal and Bacterial Type Strains, Phase II (KMG-II): from individual species to whole genera.</title>
        <authorList>
            <person name="Goeker M."/>
        </authorList>
    </citation>
    <scope>NUCLEOTIDE SEQUENCE [LARGE SCALE GENOMIC DNA]</scope>
    <source>
        <strain evidence="1 2">DSM 26809</strain>
    </source>
</reference>
<dbReference type="EMBL" id="QAOQ01000002">
    <property type="protein sequence ID" value="PTQ99216.1"/>
    <property type="molecule type" value="Genomic_DNA"/>
</dbReference>
<comment type="caution">
    <text evidence="1">The sequence shown here is derived from an EMBL/GenBank/DDBJ whole genome shotgun (WGS) entry which is preliminary data.</text>
</comment>
<dbReference type="AlphaFoldDB" id="A0A2T5JBT1"/>
<proteinExistence type="predicted"/>
<evidence type="ECO:0000313" key="2">
    <source>
        <dbReference type="Proteomes" id="UP000244168"/>
    </source>
</evidence>
<sequence>MKKILIGLGISLLAVACSQPAKQKAAESKKPSLAVQDTMPADAYTLNGLDTKEANSMAAEFNENYNATSKTLSFWLSKAWVDNVYNLLFNKNPDADGIRFYIGLKDGKNTIIVTATQEGGTSPSAVSGFEHKDYFVYDDAFVHTKAARDSGEYEPGKGSFLYNPDFQCPPDDCGLELTNHLSCDSAHAYVQSFMKTTITINTISEWYPKSIIANLYNELNAAIAAKVDADGIRVYLGKTSANRDNFIIVTTKNVNDVHTDYYECYYKSKKGRGDDFDGGESCPTNCGMNTWPAH</sequence>
<dbReference type="PROSITE" id="PS51257">
    <property type="entry name" value="PROKAR_LIPOPROTEIN"/>
    <property type="match status" value="1"/>
</dbReference>
<gene>
    <name evidence="1" type="ORF">C8P68_10232</name>
</gene>
<protein>
    <submittedName>
        <fullName evidence="1">Uncharacterized protein</fullName>
    </submittedName>
</protein>
<evidence type="ECO:0000313" key="1">
    <source>
        <dbReference type="EMBL" id="PTQ99216.1"/>
    </source>
</evidence>
<dbReference type="Proteomes" id="UP000244168">
    <property type="component" value="Unassembled WGS sequence"/>
</dbReference>
<dbReference type="RefSeq" id="WP_107827158.1">
    <property type="nucleotide sequence ID" value="NZ_CP160205.1"/>
</dbReference>
<name>A0A2T5JBT1_9SPHI</name>
<accession>A0A2T5JBT1</accession>